<name>K0KSN8_WICCF</name>
<comment type="caution">
    <text evidence="5">The sequence shown here is derived from an EMBL/GenBank/DDBJ whole genome shotgun (WGS) entry which is preliminary data.</text>
</comment>
<evidence type="ECO:0000313" key="5">
    <source>
        <dbReference type="EMBL" id="CCH44369.1"/>
    </source>
</evidence>
<dbReference type="InterPro" id="IPR036568">
    <property type="entry name" value="GGCT-like_sf"/>
</dbReference>
<keyword evidence="2" id="KW-0808">Transferase</keyword>
<dbReference type="HOGENOM" id="CLU_1826809_0_0_1"/>
<proteinExistence type="inferred from homology"/>
<sequence length="141" mass="16280">MYAIVSNILDIVNISQAQNINIVSVYGTLASYEKLYEVLQVSKDTNQYKITHFGSAILKDYKKYNVLNEVYPGVIKSKGGDVFGSLIYGLTPKDFELLDEYEGDEYERNKAKVIFEDKLIDIQFYEWIDDHSKLVPHIQLQ</sequence>
<feature type="domain" description="Gamma-glutamylcyclotransferase AIG2-like" evidence="4">
    <location>
        <begin position="25"/>
        <end position="129"/>
    </location>
</feature>
<organism evidence="5 6">
    <name type="scientific">Wickerhamomyces ciferrii (strain ATCC 14091 / BCRC 22168 / CBS 111 / JCM 3599 / NBRC 0793 / NRRL Y-1031 F-60-10)</name>
    <name type="common">Yeast</name>
    <name type="synonym">Pichia ciferrii</name>
    <dbReference type="NCBI Taxonomy" id="1206466"/>
    <lineage>
        <taxon>Eukaryota</taxon>
        <taxon>Fungi</taxon>
        <taxon>Dikarya</taxon>
        <taxon>Ascomycota</taxon>
        <taxon>Saccharomycotina</taxon>
        <taxon>Saccharomycetes</taxon>
        <taxon>Phaffomycetales</taxon>
        <taxon>Wickerhamomycetaceae</taxon>
        <taxon>Wickerhamomyces</taxon>
    </lineage>
</organism>
<gene>
    <name evidence="5" type="ORF">BN7_3932</name>
</gene>
<dbReference type="SUPFAM" id="SSF110857">
    <property type="entry name" value="Gamma-glutamyl cyclotransferase-like"/>
    <property type="match status" value="1"/>
</dbReference>
<dbReference type="GO" id="GO:0016740">
    <property type="term" value="F:transferase activity"/>
    <property type="evidence" value="ECO:0007669"/>
    <property type="project" value="UniProtKB-KW"/>
</dbReference>
<evidence type="ECO:0000256" key="1">
    <source>
        <dbReference type="ARBA" id="ARBA00008861"/>
    </source>
</evidence>
<evidence type="ECO:0000259" key="4">
    <source>
        <dbReference type="Pfam" id="PF06094"/>
    </source>
</evidence>
<reference evidence="5 6" key="1">
    <citation type="journal article" date="2012" name="Eukaryot. Cell">
        <title>Draft genome sequence of Wickerhamomyces ciferrii NRRL Y-1031 F-60-10.</title>
        <authorList>
            <person name="Schneider J."/>
            <person name="Andrea H."/>
            <person name="Blom J."/>
            <person name="Jaenicke S."/>
            <person name="Ruckert C."/>
            <person name="Schorsch C."/>
            <person name="Szczepanowski R."/>
            <person name="Farwick M."/>
            <person name="Goesmann A."/>
            <person name="Puhler A."/>
            <person name="Schaffer S."/>
            <person name="Tauch A."/>
            <person name="Kohler T."/>
            <person name="Brinkrolf K."/>
        </authorList>
    </citation>
    <scope>NUCLEOTIDE SEQUENCE [LARGE SCALE GENOMIC DNA]</scope>
    <source>
        <strain evidence="6">ATCC 14091 / BCRC 22168 / CBS 111 / JCM 3599 / NBRC 0793 / NRRL Y-1031 F-60-10</strain>
    </source>
</reference>
<dbReference type="InterPro" id="IPR009288">
    <property type="entry name" value="AIG2-like_dom"/>
</dbReference>
<dbReference type="InterPro" id="IPR013024">
    <property type="entry name" value="GGCT-like"/>
</dbReference>
<dbReference type="Gene3D" id="3.10.490.10">
    <property type="entry name" value="Gamma-glutamyl cyclotransferase-like"/>
    <property type="match status" value="1"/>
</dbReference>
<dbReference type="PANTHER" id="PTHR31544">
    <property type="entry name" value="AIG2-LIKE PROTEIN D"/>
    <property type="match status" value="1"/>
</dbReference>
<dbReference type="CDD" id="cd06661">
    <property type="entry name" value="GGCT_like"/>
    <property type="match status" value="1"/>
</dbReference>
<keyword evidence="6" id="KW-1185">Reference proteome</keyword>
<evidence type="ECO:0000256" key="2">
    <source>
        <dbReference type="ARBA" id="ARBA00022679"/>
    </source>
</evidence>
<comment type="similarity">
    <text evidence="1">Belongs to the gamma-glutamylcyclotransferase family.</text>
</comment>
<dbReference type="AlphaFoldDB" id="K0KSN8"/>
<dbReference type="InterPro" id="IPR045038">
    <property type="entry name" value="AIG2-like"/>
</dbReference>
<dbReference type="Proteomes" id="UP000009328">
    <property type="component" value="Unassembled WGS sequence"/>
</dbReference>
<dbReference type="Pfam" id="PF06094">
    <property type="entry name" value="GGACT"/>
    <property type="match status" value="1"/>
</dbReference>
<dbReference type="EMBL" id="CAIF01000123">
    <property type="protein sequence ID" value="CCH44369.1"/>
    <property type="molecule type" value="Genomic_DNA"/>
</dbReference>
<protein>
    <recommendedName>
        <fullName evidence="3">Putative gamma-glutamylcyclotransferase</fullName>
    </recommendedName>
</protein>
<evidence type="ECO:0000256" key="3">
    <source>
        <dbReference type="ARBA" id="ARBA00030602"/>
    </source>
</evidence>
<dbReference type="PANTHER" id="PTHR31544:SF2">
    <property type="entry name" value="AIG2-LIKE PROTEIN D"/>
    <property type="match status" value="1"/>
</dbReference>
<evidence type="ECO:0000313" key="6">
    <source>
        <dbReference type="Proteomes" id="UP000009328"/>
    </source>
</evidence>
<dbReference type="InParanoid" id="K0KSN8"/>
<accession>K0KSN8</accession>